<keyword evidence="4" id="KW-0633">Potassium transport</keyword>
<dbReference type="InterPro" id="IPR003148">
    <property type="entry name" value="RCK_N"/>
</dbReference>
<evidence type="ECO:0000259" key="9">
    <source>
        <dbReference type="PROSITE" id="PS51201"/>
    </source>
</evidence>
<dbReference type="Proteomes" id="UP000647339">
    <property type="component" value="Unassembled WGS sequence"/>
</dbReference>
<feature type="transmembrane region" description="Helical" evidence="8">
    <location>
        <begin position="94"/>
        <end position="116"/>
    </location>
</feature>
<proteinExistence type="inferred from homology"/>
<evidence type="ECO:0000256" key="8">
    <source>
        <dbReference type="SAM" id="Phobius"/>
    </source>
</evidence>
<comment type="caution">
    <text evidence="11">The sequence shown here is derived from an EMBL/GenBank/DDBJ whole genome shotgun (WGS) entry which is preliminary data.</text>
</comment>
<dbReference type="PANTHER" id="PTHR42751:SF3">
    <property type="entry name" value="SODIUM_GLUTAMATE SYMPORTER"/>
    <property type="match status" value="1"/>
</dbReference>
<evidence type="ECO:0000259" key="10">
    <source>
        <dbReference type="PROSITE" id="PS51202"/>
    </source>
</evidence>
<feature type="transmembrane region" description="Helical" evidence="8">
    <location>
        <begin position="363"/>
        <end position="382"/>
    </location>
</feature>
<evidence type="ECO:0000256" key="2">
    <source>
        <dbReference type="ARBA" id="ARBA00005551"/>
    </source>
</evidence>
<dbReference type="InterPro" id="IPR006037">
    <property type="entry name" value="RCK_C"/>
</dbReference>
<dbReference type="PROSITE" id="PS51202">
    <property type="entry name" value="RCK_C"/>
    <property type="match status" value="1"/>
</dbReference>
<feature type="transmembrane region" description="Helical" evidence="8">
    <location>
        <begin position="12"/>
        <end position="32"/>
    </location>
</feature>
<dbReference type="InterPro" id="IPR038770">
    <property type="entry name" value="Na+/solute_symporter_sf"/>
</dbReference>
<sequence>MITTLLASAEIPMLPEIVIIFGLATLVIMLFTRLKIPTIIGFLLTGTIAGPYGLSLVNASATVDVLSEIGIILLLFVIGMEFSLKSLMSIKKAVFIGGSLQVALTILTATITAYFFGFDWNVAVFFGFLLALSSTAIVLKLLQETGQVNNLSGKTILAILIFQDIIIVPMMLFTPMLAGESDNVLLSLFFMAIKGGLVILFTILSAKYLIPQLLFWVAKTRNEELFLLSIIVICFSVAFLTSLMGLSLGLGAFLAGLIISESEYSHHATGKILPFREIFLSFFFVSVGMLFDVTFLFSHIEIILGILLLVLVFKFTMTVIAVRSIGIDFKEAFIVGFSIFQIGEFSLLLAQEGVEIGLIDQTHYQYFLAVSILTMAITPFVLKNREKLAFKMLDAPLPQRLKTHLTTPTGNISMANMEGEEMSDHLVIIGYGLNGRNLSKAAKRAKIPYAIIEMNPETVRTEGEKGEPIIYGDASNEMVLKHVNIHLSRVVVIAISNSDATKSIITAIRLLTQNASIIVRTRYVNEIAANLSMGANEVIPEEFETSIEIFTRVLNKYLIAKDDIEDFTEEVRSHNYEMFRATQNRGRDRLNIDLPEINFVSLKVDRDSGSYINKPLKKVNLRETLGVNLVALKREGQTTSHIDGDTKLKFGDIVYVVGKPDGLSEFEKAIGEKD</sequence>
<dbReference type="Gene3D" id="3.30.70.1450">
    <property type="entry name" value="Regulator of K+ conductance, C-terminal domain"/>
    <property type="match status" value="1"/>
</dbReference>
<dbReference type="SUPFAM" id="SSF116726">
    <property type="entry name" value="TrkA C-terminal domain-like"/>
    <property type="match status" value="1"/>
</dbReference>
<reference evidence="12" key="1">
    <citation type="journal article" date="2019" name="Int. J. Syst. Evol. Microbiol.">
        <title>The Global Catalogue of Microorganisms (GCM) 10K type strain sequencing project: providing services to taxonomists for standard genome sequencing and annotation.</title>
        <authorList>
            <consortium name="The Broad Institute Genomics Platform"/>
            <consortium name="The Broad Institute Genome Sequencing Center for Infectious Disease"/>
            <person name="Wu L."/>
            <person name="Ma J."/>
        </authorList>
    </citation>
    <scope>NUCLEOTIDE SEQUENCE [LARGE SCALE GENOMIC DNA]</scope>
    <source>
        <strain evidence="12">CGMCC 1.15407</strain>
    </source>
</reference>
<dbReference type="Pfam" id="PF02254">
    <property type="entry name" value="TrkA_N"/>
    <property type="match status" value="1"/>
</dbReference>
<dbReference type="InterPro" id="IPR036291">
    <property type="entry name" value="NAD(P)-bd_dom_sf"/>
</dbReference>
<feature type="transmembrane region" description="Helical" evidence="8">
    <location>
        <begin position="39"/>
        <end position="59"/>
    </location>
</feature>
<dbReference type="Gene3D" id="1.20.1530.20">
    <property type="match status" value="1"/>
</dbReference>
<protein>
    <submittedName>
        <fullName evidence="11">Potassium transporter KefB</fullName>
    </submittedName>
</protein>
<keyword evidence="7 8" id="KW-0472">Membrane</keyword>
<keyword evidence="5 8" id="KW-0812">Transmembrane</keyword>
<feature type="transmembrane region" description="Helical" evidence="8">
    <location>
        <begin position="122"/>
        <end position="143"/>
    </location>
</feature>
<feature type="domain" description="RCK N-terminal" evidence="9">
    <location>
        <begin position="423"/>
        <end position="540"/>
    </location>
</feature>
<dbReference type="EMBL" id="BMIU01000007">
    <property type="protein sequence ID" value="GGF30154.1"/>
    <property type="molecule type" value="Genomic_DNA"/>
</dbReference>
<dbReference type="Gene3D" id="3.40.50.720">
    <property type="entry name" value="NAD(P)-binding Rossmann-like Domain"/>
    <property type="match status" value="1"/>
</dbReference>
<evidence type="ECO:0000256" key="6">
    <source>
        <dbReference type="ARBA" id="ARBA00022989"/>
    </source>
</evidence>
<dbReference type="InterPro" id="IPR006153">
    <property type="entry name" value="Cation/H_exchanger_TM"/>
</dbReference>
<dbReference type="PANTHER" id="PTHR42751">
    <property type="entry name" value="SODIUM/HYDROGEN EXCHANGER FAMILY/TRKA DOMAIN PROTEIN"/>
    <property type="match status" value="1"/>
</dbReference>
<evidence type="ECO:0000256" key="7">
    <source>
        <dbReference type="ARBA" id="ARBA00023136"/>
    </source>
</evidence>
<keyword evidence="6 8" id="KW-1133">Transmembrane helix</keyword>
<keyword evidence="4" id="KW-0406">Ion transport</keyword>
<feature type="transmembrane region" description="Helical" evidence="8">
    <location>
        <begin position="278"/>
        <end position="311"/>
    </location>
</feature>
<dbReference type="SUPFAM" id="SSF51735">
    <property type="entry name" value="NAD(P)-binding Rossmann-fold domains"/>
    <property type="match status" value="1"/>
</dbReference>
<feature type="transmembrane region" description="Helical" evidence="8">
    <location>
        <begin position="184"/>
        <end position="204"/>
    </location>
</feature>
<dbReference type="PROSITE" id="PS51201">
    <property type="entry name" value="RCK_N"/>
    <property type="match status" value="1"/>
</dbReference>
<evidence type="ECO:0000313" key="11">
    <source>
        <dbReference type="EMBL" id="GGF30154.1"/>
    </source>
</evidence>
<feature type="domain" description="RCK C-terminal" evidence="10">
    <location>
        <begin position="587"/>
        <end position="672"/>
    </location>
</feature>
<organism evidence="11 12">
    <name type="scientific">Echinicola rosea</name>
    <dbReference type="NCBI Taxonomy" id="1807691"/>
    <lineage>
        <taxon>Bacteria</taxon>
        <taxon>Pseudomonadati</taxon>
        <taxon>Bacteroidota</taxon>
        <taxon>Cytophagia</taxon>
        <taxon>Cytophagales</taxon>
        <taxon>Cyclobacteriaceae</taxon>
        <taxon>Echinicola</taxon>
    </lineage>
</organism>
<comment type="subcellular location">
    <subcellularLocation>
        <location evidence="1">Membrane</location>
        <topology evidence="1">Multi-pass membrane protein</topology>
    </subcellularLocation>
</comment>
<feature type="transmembrane region" description="Helical" evidence="8">
    <location>
        <begin position="332"/>
        <end position="351"/>
    </location>
</feature>
<keyword evidence="4" id="KW-0630">Potassium</keyword>
<evidence type="ECO:0000256" key="3">
    <source>
        <dbReference type="ARBA" id="ARBA00022448"/>
    </source>
</evidence>
<evidence type="ECO:0000256" key="1">
    <source>
        <dbReference type="ARBA" id="ARBA00004141"/>
    </source>
</evidence>
<gene>
    <name evidence="11" type="ORF">GCM10011339_17940</name>
</gene>
<feature type="transmembrane region" description="Helical" evidence="8">
    <location>
        <begin position="225"/>
        <end position="258"/>
    </location>
</feature>
<dbReference type="RefSeq" id="WP_187328670.1">
    <property type="nucleotide sequence ID" value="NZ_BMIU01000007.1"/>
</dbReference>
<feature type="transmembrane region" description="Helical" evidence="8">
    <location>
        <begin position="65"/>
        <end position="82"/>
    </location>
</feature>
<name>A0ABQ1UYA0_9BACT</name>
<evidence type="ECO:0000256" key="4">
    <source>
        <dbReference type="ARBA" id="ARBA00022538"/>
    </source>
</evidence>
<dbReference type="Pfam" id="PF00999">
    <property type="entry name" value="Na_H_Exchanger"/>
    <property type="match status" value="1"/>
</dbReference>
<evidence type="ECO:0000256" key="5">
    <source>
        <dbReference type="ARBA" id="ARBA00022692"/>
    </source>
</evidence>
<dbReference type="Pfam" id="PF02080">
    <property type="entry name" value="TrkA_C"/>
    <property type="match status" value="1"/>
</dbReference>
<keyword evidence="3" id="KW-0813">Transport</keyword>
<evidence type="ECO:0000313" key="12">
    <source>
        <dbReference type="Proteomes" id="UP000647339"/>
    </source>
</evidence>
<feature type="transmembrane region" description="Helical" evidence="8">
    <location>
        <begin position="155"/>
        <end position="178"/>
    </location>
</feature>
<comment type="similarity">
    <text evidence="2">Belongs to the monovalent cation:proton antiporter 2 (CPA2) transporter (TC 2.A.37) family.</text>
</comment>
<keyword evidence="12" id="KW-1185">Reference proteome</keyword>
<dbReference type="InterPro" id="IPR036721">
    <property type="entry name" value="RCK_C_sf"/>
</dbReference>
<accession>A0ABQ1UYA0</accession>